<evidence type="ECO:0000313" key="4">
    <source>
        <dbReference type="Proteomes" id="UP000296706"/>
    </source>
</evidence>
<feature type="compositionally biased region" description="Polar residues" evidence="1">
    <location>
        <begin position="336"/>
        <end position="347"/>
    </location>
</feature>
<dbReference type="GO" id="GO:0016740">
    <property type="term" value="F:transferase activity"/>
    <property type="evidence" value="ECO:0007669"/>
    <property type="project" value="UniProtKB-KW"/>
</dbReference>
<keyword evidence="4" id="KW-1185">Reference proteome</keyword>
<dbReference type="SUPFAM" id="SSF53448">
    <property type="entry name" value="Nucleotide-diphospho-sugar transferases"/>
    <property type="match status" value="1"/>
</dbReference>
<dbReference type="EMBL" id="CP031310">
    <property type="protein sequence ID" value="QCC50045.1"/>
    <property type="molecule type" value="Genomic_DNA"/>
</dbReference>
<dbReference type="KEGG" id="hsn:DV733_01885"/>
<feature type="region of interest" description="Disordered" evidence="1">
    <location>
        <begin position="1"/>
        <end position="20"/>
    </location>
</feature>
<dbReference type="Proteomes" id="UP000296706">
    <property type="component" value="Chromosome"/>
</dbReference>
<evidence type="ECO:0000313" key="3">
    <source>
        <dbReference type="EMBL" id="QCC50045.1"/>
    </source>
</evidence>
<name>A0A4D6H8T6_9EURY</name>
<dbReference type="PANTHER" id="PTHR43685">
    <property type="entry name" value="GLYCOSYLTRANSFERASE"/>
    <property type="match status" value="1"/>
</dbReference>
<dbReference type="InterPro" id="IPR029044">
    <property type="entry name" value="Nucleotide-diphossugar_trans"/>
</dbReference>
<organism evidence="3 4">
    <name type="scientific">Halapricum salinum</name>
    <dbReference type="NCBI Taxonomy" id="1457250"/>
    <lineage>
        <taxon>Archaea</taxon>
        <taxon>Methanobacteriati</taxon>
        <taxon>Methanobacteriota</taxon>
        <taxon>Stenosarchaea group</taxon>
        <taxon>Halobacteria</taxon>
        <taxon>Halobacteriales</taxon>
        <taxon>Haloarculaceae</taxon>
        <taxon>Halapricum</taxon>
    </lineage>
</organism>
<reference evidence="3 4" key="1">
    <citation type="journal article" date="2019" name="Nat. Commun.">
        <title>A new type of DNA phosphorothioation-based antiviral system in archaea.</title>
        <authorList>
            <person name="Xiong L."/>
            <person name="Liu S."/>
            <person name="Chen S."/>
            <person name="Xiao Y."/>
            <person name="Zhu B."/>
            <person name="Gao Y."/>
            <person name="Zhang Y."/>
            <person name="Chen B."/>
            <person name="Luo J."/>
            <person name="Deng Z."/>
            <person name="Chen X."/>
            <person name="Wang L."/>
            <person name="Chen S."/>
        </authorList>
    </citation>
    <scope>NUCLEOTIDE SEQUENCE [LARGE SCALE GENOMIC DNA]</scope>
    <source>
        <strain evidence="3 4">CBA1105</strain>
    </source>
</reference>
<dbReference type="OrthoDB" id="46222at2157"/>
<dbReference type="STRING" id="1457250.GCA_000755225_02673"/>
<feature type="region of interest" description="Disordered" evidence="1">
    <location>
        <begin position="330"/>
        <end position="362"/>
    </location>
</feature>
<proteinExistence type="predicted"/>
<dbReference type="Pfam" id="PF00535">
    <property type="entry name" value="Glycos_transf_2"/>
    <property type="match status" value="1"/>
</dbReference>
<gene>
    <name evidence="3" type="ORF">DV733_01885</name>
</gene>
<dbReference type="Gene3D" id="3.90.550.10">
    <property type="entry name" value="Spore Coat Polysaccharide Biosynthesis Protein SpsA, Chain A"/>
    <property type="match status" value="1"/>
</dbReference>
<dbReference type="AlphaFoldDB" id="A0A4D6H8T6"/>
<evidence type="ECO:0000259" key="2">
    <source>
        <dbReference type="Pfam" id="PF00535"/>
    </source>
</evidence>
<keyword evidence="3" id="KW-0808">Transferase</keyword>
<dbReference type="CDD" id="cd00761">
    <property type="entry name" value="Glyco_tranf_GTA_type"/>
    <property type="match status" value="1"/>
</dbReference>
<dbReference type="RefSeq" id="WP_049993489.1">
    <property type="nucleotide sequence ID" value="NZ_CP031310.1"/>
</dbReference>
<feature type="domain" description="Glycosyltransferase 2-like" evidence="2">
    <location>
        <begin position="26"/>
        <end position="154"/>
    </location>
</feature>
<dbReference type="PANTHER" id="PTHR43685:SF11">
    <property type="entry name" value="GLYCOSYLTRANSFERASE TAGX-RELATED"/>
    <property type="match status" value="1"/>
</dbReference>
<dbReference type="GeneID" id="39846579"/>
<dbReference type="InterPro" id="IPR050834">
    <property type="entry name" value="Glycosyltransf_2"/>
</dbReference>
<protein>
    <submittedName>
        <fullName evidence="3">Glycosyltransferase family 2 protein</fullName>
    </submittedName>
</protein>
<evidence type="ECO:0000256" key="1">
    <source>
        <dbReference type="SAM" id="MobiDB-lite"/>
    </source>
</evidence>
<accession>A0A4D6H8T6</accession>
<sequence length="362" mass="40047">MDGRRGENAVESPTGVNEDSEQPLVSVVIPTYDRPSYLPGAIETALGQTYDPVEVVVVDDGSETDAAADIVDKYADRSTRVSLQRHEENRGLSAARNTGIEASSGDFVAFLDDDDRWHERKLHHQLAAFDRCDDDVGVVSSLLSSVSPTGDLLRAERSKPTGDLREALCRRNVVGSPSRIVVRRACLEDVGGFDESLAAKQDWDLYLRIAENWRFETLQEVLCYRTIHDDALSRDPATAARDLTAVREKHESTIRDRGCWNASMASHHWTVGLAALFEGSRRTGRRHVRQSFEREPTAGRLLVYASTFVPGAFGVVVALKRWGERALLADDRARPSSANVPGTNDVGQGQRPIPQRDRGERA</sequence>
<dbReference type="InterPro" id="IPR001173">
    <property type="entry name" value="Glyco_trans_2-like"/>
</dbReference>